<evidence type="ECO:0000259" key="1">
    <source>
        <dbReference type="Pfam" id="PF04321"/>
    </source>
</evidence>
<proteinExistence type="predicted"/>
<dbReference type="SUPFAM" id="SSF51735">
    <property type="entry name" value="NAD(P)-binding Rossmann-fold domains"/>
    <property type="match status" value="1"/>
</dbReference>
<organism evidence="2 3">
    <name type="scientific">Nocardiopsis eucommiae</name>
    <dbReference type="NCBI Taxonomy" id="2831970"/>
    <lineage>
        <taxon>Bacteria</taxon>
        <taxon>Bacillati</taxon>
        <taxon>Actinomycetota</taxon>
        <taxon>Actinomycetes</taxon>
        <taxon>Streptosporangiales</taxon>
        <taxon>Nocardiopsidaceae</taxon>
        <taxon>Nocardiopsis</taxon>
    </lineage>
</organism>
<dbReference type="KEGG" id="nec:KGD82_14205"/>
<dbReference type="Proteomes" id="UP000682416">
    <property type="component" value="Chromosome"/>
</dbReference>
<gene>
    <name evidence="2" type="ORF">KGD82_14205</name>
</gene>
<keyword evidence="3" id="KW-1185">Reference proteome</keyword>
<dbReference type="InterPro" id="IPR029903">
    <property type="entry name" value="RmlD-like-bd"/>
</dbReference>
<dbReference type="EMBL" id="CP074402">
    <property type="protein sequence ID" value="QVJ00081.1"/>
    <property type="molecule type" value="Genomic_DNA"/>
</dbReference>
<dbReference type="InterPro" id="IPR020904">
    <property type="entry name" value="Sc_DH/Rdtase_CS"/>
</dbReference>
<feature type="domain" description="RmlD-like substrate binding" evidence="1">
    <location>
        <begin position="1"/>
        <end position="235"/>
    </location>
</feature>
<dbReference type="PANTHER" id="PTHR43242">
    <property type="entry name" value="NAD(P)-BINDING ROSSMANN-FOLD SUPERFAMILY PROTEIN"/>
    <property type="match status" value="1"/>
</dbReference>
<evidence type="ECO:0000313" key="2">
    <source>
        <dbReference type="EMBL" id="QVJ00081.1"/>
    </source>
</evidence>
<name>A0A975QHN2_9ACTN</name>
<evidence type="ECO:0000313" key="3">
    <source>
        <dbReference type="Proteomes" id="UP000682416"/>
    </source>
</evidence>
<reference evidence="2" key="1">
    <citation type="submission" date="2021-05" db="EMBL/GenBank/DDBJ databases">
        <authorList>
            <person name="Kaiqin L."/>
            <person name="Jian G."/>
        </authorList>
    </citation>
    <scope>NUCLEOTIDE SEQUENCE</scope>
    <source>
        <strain evidence="2">HDS5</strain>
    </source>
</reference>
<dbReference type="AlphaFoldDB" id="A0A975QHN2"/>
<accession>A0A975QHN2</accession>
<dbReference type="PANTHER" id="PTHR43242:SF1">
    <property type="entry name" value="NAD(P)-BINDING ROSSMANN-FOLD SUPERFAMILY PROTEIN"/>
    <property type="match status" value="1"/>
</dbReference>
<dbReference type="PROSITE" id="PS00061">
    <property type="entry name" value="ADH_SHORT"/>
    <property type="match status" value="1"/>
</dbReference>
<sequence length="271" mass="29084">MTLLIVGATGHLGSQLLTQATRTGRTVTATHHRRTPTHHPHIHWTPLDLRSPHQVHTLITTLRPTAIINAASRPHDWPTTAQGPGHLARAAATTGAHLVHVSSDAVFSGHAPSYDETAHPDPLTPYGAAKAAAETVVTALHPTTAIARTSLILGDDSPHEHRVRDLANGTTTGALFTDDLRCPVHVHDLAAALLELTDPAHTGIHHLAGPHALSRHELGVLIARHRGLPTTLPRARRAEVGPPGPLEIRLDSTRTQRRLTTTLRGARDFLT</sequence>
<dbReference type="Gene3D" id="3.40.50.720">
    <property type="entry name" value="NAD(P)-binding Rossmann-like Domain"/>
    <property type="match status" value="1"/>
</dbReference>
<dbReference type="InterPro" id="IPR036291">
    <property type="entry name" value="NAD(P)-bd_dom_sf"/>
</dbReference>
<dbReference type="Pfam" id="PF04321">
    <property type="entry name" value="RmlD_sub_bind"/>
    <property type="match status" value="1"/>
</dbReference>
<protein>
    <submittedName>
        <fullName evidence="2">Sugar nucleotide-binding protein</fullName>
    </submittedName>
</protein>